<name>A0ABR2DHE6_9ROSI</name>
<evidence type="ECO:0000256" key="1">
    <source>
        <dbReference type="SAM" id="MobiDB-lite"/>
    </source>
</evidence>
<reference evidence="2 3" key="1">
    <citation type="journal article" date="2024" name="G3 (Bethesda)">
        <title>Genome assembly of Hibiscus sabdariffa L. provides insights into metabolisms of medicinal natural products.</title>
        <authorList>
            <person name="Kim T."/>
        </authorList>
    </citation>
    <scope>NUCLEOTIDE SEQUENCE [LARGE SCALE GENOMIC DNA]</scope>
    <source>
        <strain evidence="2">TK-2024</strain>
        <tissue evidence="2">Old leaves</tissue>
    </source>
</reference>
<dbReference type="Proteomes" id="UP001472677">
    <property type="component" value="Unassembled WGS sequence"/>
</dbReference>
<evidence type="ECO:0000313" key="2">
    <source>
        <dbReference type="EMBL" id="KAK8538817.1"/>
    </source>
</evidence>
<protein>
    <submittedName>
        <fullName evidence="2">Uncharacterized protein</fullName>
    </submittedName>
</protein>
<accession>A0ABR2DHE6</accession>
<proteinExistence type="predicted"/>
<sequence>MEKPKRKEKKSPRHRPNEGLPRQKISQADILQLVTAVKTCPIFPPENSWQSNPHMASARYTLVAAKSRWEEQGFHFEDSLPNYGLEQFVHNRLNELGWFRFARQQARANYNWVLKFYANNADGEDFSMVRGKRVPATAATINEILGLPNDATSFYAMLEGFEEED</sequence>
<feature type="compositionally biased region" description="Basic residues" evidence="1">
    <location>
        <begin position="1"/>
        <end position="14"/>
    </location>
</feature>
<comment type="caution">
    <text evidence="2">The sequence shown here is derived from an EMBL/GenBank/DDBJ whole genome shotgun (WGS) entry which is preliminary data.</text>
</comment>
<feature type="region of interest" description="Disordered" evidence="1">
    <location>
        <begin position="1"/>
        <end position="22"/>
    </location>
</feature>
<keyword evidence="3" id="KW-1185">Reference proteome</keyword>
<dbReference type="EMBL" id="JBBPBM010000027">
    <property type="protein sequence ID" value="KAK8538817.1"/>
    <property type="molecule type" value="Genomic_DNA"/>
</dbReference>
<evidence type="ECO:0000313" key="3">
    <source>
        <dbReference type="Proteomes" id="UP001472677"/>
    </source>
</evidence>
<gene>
    <name evidence="2" type="ORF">V6N12_034525</name>
</gene>
<organism evidence="2 3">
    <name type="scientific">Hibiscus sabdariffa</name>
    <name type="common">roselle</name>
    <dbReference type="NCBI Taxonomy" id="183260"/>
    <lineage>
        <taxon>Eukaryota</taxon>
        <taxon>Viridiplantae</taxon>
        <taxon>Streptophyta</taxon>
        <taxon>Embryophyta</taxon>
        <taxon>Tracheophyta</taxon>
        <taxon>Spermatophyta</taxon>
        <taxon>Magnoliopsida</taxon>
        <taxon>eudicotyledons</taxon>
        <taxon>Gunneridae</taxon>
        <taxon>Pentapetalae</taxon>
        <taxon>rosids</taxon>
        <taxon>malvids</taxon>
        <taxon>Malvales</taxon>
        <taxon>Malvaceae</taxon>
        <taxon>Malvoideae</taxon>
        <taxon>Hibiscus</taxon>
    </lineage>
</organism>